<dbReference type="EMBL" id="SOFM01000049">
    <property type="protein sequence ID" value="TFB99877.1"/>
    <property type="molecule type" value="Genomic_DNA"/>
</dbReference>
<name>A0A4R8W450_9MICO</name>
<dbReference type="CDD" id="cd04301">
    <property type="entry name" value="NAT_SF"/>
    <property type="match status" value="1"/>
</dbReference>
<dbReference type="AlphaFoldDB" id="A0A4R8W450"/>
<dbReference type="PROSITE" id="PS51186">
    <property type="entry name" value="GNAT"/>
    <property type="match status" value="1"/>
</dbReference>
<protein>
    <submittedName>
        <fullName evidence="4">GNAT family N-acetyltransferase</fullName>
    </submittedName>
</protein>
<dbReference type="InterPro" id="IPR016181">
    <property type="entry name" value="Acyl_CoA_acyltransferase"/>
</dbReference>
<keyword evidence="1 4" id="KW-0808">Transferase</keyword>
<dbReference type="InterPro" id="IPR000182">
    <property type="entry name" value="GNAT_dom"/>
</dbReference>
<keyword evidence="5" id="KW-1185">Reference proteome</keyword>
<dbReference type="GO" id="GO:0016747">
    <property type="term" value="F:acyltransferase activity, transferring groups other than amino-acyl groups"/>
    <property type="evidence" value="ECO:0007669"/>
    <property type="project" value="InterPro"/>
</dbReference>
<gene>
    <name evidence="4" type="ORF">E3O32_15645</name>
</gene>
<dbReference type="PANTHER" id="PTHR43877:SF2">
    <property type="entry name" value="AMINOALKYLPHOSPHONATE N-ACETYLTRANSFERASE-RELATED"/>
    <property type="match status" value="1"/>
</dbReference>
<reference evidence="4 5" key="1">
    <citation type="submission" date="2019-03" db="EMBL/GenBank/DDBJ databases">
        <title>Genomics of glacier-inhabiting Cryobacterium strains.</title>
        <authorList>
            <person name="Liu Q."/>
            <person name="Xin Y.-H."/>
        </authorList>
    </citation>
    <scope>NUCLEOTIDE SEQUENCE [LARGE SCALE GENOMIC DNA]</scope>
    <source>
        <strain evidence="4 5">RHLT2-21</strain>
    </source>
</reference>
<keyword evidence="2" id="KW-0012">Acyltransferase</keyword>
<evidence type="ECO:0000256" key="2">
    <source>
        <dbReference type="ARBA" id="ARBA00023315"/>
    </source>
</evidence>
<comment type="caution">
    <text evidence="4">The sequence shown here is derived from an EMBL/GenBank/DDBJ whole genome shotgun (WGS) entry which is preliminary data.</text>
</comment>
<evidence type="ECO:0000259" key="3">
    <source>
        <dbReference type="PROSITE" id="PS51186"/>
    </source>
</evidence>
<proteinExistence type="predicted"/>
<sequence>MTVHIRDAATEDIDFLAAMLLEAVNWRQDQPPATLQSIMKNPDIWHYLSDWKRSSDFGFLAHEAEGNPVGATWARFMTADDPGYGFVDEGIPELGMGVASTHRGQGVGRVLLEQTIRAAADRGLQGLSLSVEDENERARALYVSNGFVIAGRVGKSDTMMLTF</sequence>
<dbReference type="PANTHER" id="PTHR43877">
    <property type="entry name" value="AMINOALKYLPHOSPHONATE N-ACETYLTRANSFERASE-RELATED-RELATED"/>
    <property type="match status" value="1"/>
</dbReference>
<dbReference type="InterPro" id="IPR050832">
    <property type="entry name" value="Bact_Acetyltransf"/>
</dbReference>
<dbReference type="Gene3D" id="3.40.630.30">
    <property type="match status" value="1"/>
</dbReference>
<dbReference type="Pfam" id="PF00583">
    <property type="entry name" value="Acetyltransf_1"/>
    <property type="match status" value="1"/>
</dbReference>
<feature type="domain" description="N-acetyltransferase" evidence="3">
    <location>
        <begin position="3"/>
        <end position="163"/>
    </location>
</feature>
<accession>A0A4R8W450</accession>
<evidence type="ECO:0000256" key="1">
    <source>
        <dbReference type="ARBA" id="ARBA00022679"/>
    </source>
</evidence>
<dbReference type="Proteomes" id="UP000297643">
    <property type="component" value="Unassembled WGS sequence"/>
</dbReference>
<evidence type="ECO:0000313" key="5">
    <source>
        <dbReference type="Proteomes" id="UP000297643"/>
    </source>
</evidence>
<evidence type="ECO:0000313" key="4">
    <source>
        <dbReference type="EMBL" id="TFB99877.1"/>
    </source>
</evidence>
<dbReference type="RefSeq" id="WP_134510760.1">
    <property type="nucleotide sequence ID" value="NZ_SOFM01000049.1"/>
</dbReference>
<dbReference type="SUPFAM" id="SSF55729">
    <property type="entry name" value="Acyl-CoA N-acyltransferases (Nat)"/>
    <property type="match status" value="1"/>
</dbReference>
<organism evidence="4 5">
    <name type="scientific">Cryobacterium mannosilyticum</name>
    <dbReference type="NCBI Taxonomy" id="1259190"/>
    <lineage>
        <taxon>Bacteria</taxon>
        <taxon>Bacillati</taxon>
        <taxon>Actinomycetota</taxon>
        <taxon>Actinomycetes</taxon>
        <taxon>Micrococcales</taxon>
        <taxon>Microbacteriaceae</taxon>
        <taxon>Cryobacterium</taxon>
    </lineage>
</organism>